<protein>
    <submittedName>
        <fullName evidence="3">Uncharacterized protein</fullName>
    </submittedName>
</protein>
<feature type="compositionally biased region" description="Basic and acidic residues" evidence="2">
    <location>
        <begin position="116"/>
        <end position="127"/>
    </location>
</feature>
<keyword evidence="4" id="KW-1185">Reference proteome</keyword>
<evidence type="ECO:0000256" key="2">
    <source>
        <dbReference type="SAM" id="MobiDB-lite"/>
    </source>
</evidence>
<proteinExistence type="predicted"/>
<feature type="region of interest" description="Disordered" evidence="2">
    <location>
        <begin position="116"/>
        <end position="148"/>
    </location>
</feature>
<feature type="compositionally biased region" description="Polar residues" evidence="2">
    <location>
        <begin position="130"/>
        <end position="148"/>
    </location>
</feature>
<organism evidence="3 4">
    <name type="scientific">Caenorhabditis nigoni</name>
    <dbReference type="NCBI Taxonomy" id="1611254"/>
    <lineage>
        <taxon>Eukaryota</taxon>
        <taxon>Metazoa</taxon>
        <taxon>Ecdysozoa</taxon>
        <taxon>Nematoda</taxon>
        <taxon>Chromadorea</taxon>
        <taxon>Rhabditida</taxon>
        <taxon>Rhabditina</taxon>
        <taxon>Rhabditomorpha</taxon>
        <taxon>Rhabditoidea</taxon>
        <taxon>Rhabditidae</taxon>
        <taxon>Peloderinae</taxon>
        <taxon>Caenorhabditis</taxon>
    </lineage>
</organism>
<reference evidence="4" key="1">
    <citation type="submission" date="2017-10" db="EMBL/GenBank/DDBJ databases">
        <title>Rapid genome shrinkage in a self-fertile nematode reveals novel sperm competition proteins.</title>
        <authorList>
            <person name="Yin D."/>
            <person name="Schwarz E.M."/>
            <person name="Thomas C.G."/>
            <person name="Felde R.L."/>
            <person name="Korf I.F."/>
            <person name="Cutter A.D."/>
            <person name="Schartner C.M."/>
            <person name="Ralston E.J."/>
            <person name="Meyer B.J."/>
            <person name="Haag E.S."/>
        </authorList>
    </citation>
    <scope>NUCLEOTIDE SEQUENCE [LARGE SCALE GENOMIC DNA]</scope>
    <source>
        <strain evidence="4">JU1422</strain>
    </source>
</reference>
<evidence type="ECO:0000313" key="4">
    <source>
        <dbReference type="Proteomes" id="UP000230233"/>
    </source>
</evidence>
<name>A0A2G5T8D6_9PELO</name>
<evidence type="ECO:0000313" key="3">
    <source>
        <dbReference type="EMBL" id="PIC23449.1"/>
    </source>
</evidence>
<evidence type="ECO:0000256" key="1">
    <source>
        <dbReference type="SAM" id="Coils"/>
    </source>
</evidence>
<dbReference type="OrthoDB" id="5884197at2759"/>
<feature type="region of interest" description="Disordered" evidence="2">
    <location>
        <begin position="1"/>
        <end position="21"/>
    </location>
</feature>
<dbReference type="EMBL" id="PDUG01000005">
    <property type="protein sequence ID" value="PIC23449.1"/>
    <property type="molecule type" value="Genomic_DNA"/>
</dbReference>
<feature type="coiled-coil region" evidence="1">
    <location>
        <begin position="26"/>
        <end position="100"/>
    </location>
</feature>
<comment type="caution">
    <text evidence="3">The sequence shown here is derived from an EMBL/GenBank/DDBJ whole genome shotgun (WGS) entry which is preliminary data.</text>
</comment>
<dbReference type="AlphaFoldDB" id="A0A2G5T8D6"/>
<feature type="compositionally biased region" description="Basic and acidic residues" evidence="2">
    <location>
        <begin position="10"/>
        <end position="21"/>
    </location>
</feature>
<gene>
    <name evidence="3" type="primary">Cnig_chr_V.g17148</name>
    <name evidence="3" type="ORF">B9Z55_017148</name>
</gene>
<sequence length="396" mass="46993">MGNGSSSRPTSEEERNEERTRFTELLEENQRLHAQLANSRAIAEEEINEERKWFHEQLEEMHRRLEAQMNAHQQRDRLRSEELREERHKERIRFNEQREENYRLRFELAAYKQRDQLKEESNSREFGGKTTEQAGTSESFEYTPQSNYSDSLELGPQAGYSGALELRPNLIENTGVELMKCPDQENPGTLCMTEGYYIKFQETLEKFCNYIISHCKRRFQTLKFSETDGSLAFFLSYYLQIESDVLRFQMTTAMRELDKHDQVFEKPYFLQTSIPLKHKDKSIVHKYSEELKNILDVCENEFHMASKDEQSDEKPLMIEIFSLRYSIKELSNIESDELKLETSAPDIERRIGSLNWALRVLLHQELNRCYGIQDSDWLIQEIEDVKNFNKQLCLSN</sequence>
<dbReference type="Proteomes" id="UP000230233">
    <property type="component" value="Chromosome V"/>
</dbReference>
<keyword evidence="1" id="KW-0175">Coiled coil</keyword>
<accession>A0A2G5T8D6</accession>